<proteinExistence type="inferred from homology"/>
<dbReference type="Proteomes" id="UP000033140">
    <property type="component" value="Unassembled WGS sequence"/>
</dbReference>
<dbReference type="Pfam" id="PF02535">
    <property type="entry name" value="Zip"/>
    <property type="match status" value="1"/>
</dbReference>
<evidence type="ECO:0000313" key="10">
    <source>
        <dbReference type="EMBL" id="GAO45895.1"/>
    </source>
</evidence>
<protein>
    <recommendedName>
        <fullName evidence="12">ZIP zinc/iron transport family</fullName>
    </recommendedName>
</protein>
<reference evidence="10 11" key="3">
    <citation type="journal article" date="2015" name="Genome Announc.">
        <title>Draft Genome Sequence of the Archiascomycetous Yeast Saitoella complicata.</title>
        <authorList>
            <person name="Yamauchi K."/>
            <person name="Kondo S."/>
            <person name="Hamamoto M."/>
            <person name="Takahashi Y."/>
            <person name="Ogura Y."/>
            <person name="Hayashi T."/>
            <person name="Nishida H."/>
        </authorList>
    </citation>
    <scope>NUCLEOTIDE SEQUENCE [LARGE SCALE GENOMIC DNA]</scope>
    <source>
        <strain evidence="10 11">NRRL Y-17804</strain>
    </source>
</reference>
<dbReference type="GO" id="GO:0005886">
    <property type="term" value="C:plasma membrane"/>
    <property type="evidence" value="ECO:0007669"/>
    <property type="project" value="TreeGrafter"/>
</dbReference>
<dbReference type="PANTHER" id="PTHR11040">
    <property type="entry name" value="ZINC/IRON TRANSPORTER"/>
    <property type="match status" value="1"/>
</dbReference>
<evidence type="ECO:0008006" key="12">
    <source>
        <dbReference type="Google" id="ProtNLM"/>
    </source>
</evidence>
<evidence type="ECO:0000256" key="8">
    <source>
        <dbReference type="RuleBase" id="RU362088"/>
    </source>
</evidence>
<sequence length="468" mass="50821">MESPPPQLIQPIASNLPTQFDHPLGLLLKCFIESVFSYLVSLGIYGRCRYTLIYTPGTSSSITSVRSVIRGTQLHLITNTAKMADAATPQCGGGNEFDGRIGLRIGAIFIILATSTFGTFFPLVAKRFPSLRIPNFIFEFAKYFGSGVIVATAFIHLLTPAFEELGDECLPSAWQQYPYAAAFAMISMFGVFFVELFALRYADIACEKPITDGHSHPHVHEHGQDHGHSHSHSHTPIPLGDTSAHFHHALEHDHHHHHQGDAILPAALDPSTGPIDPVDAEKAAQKDYEAQPVWRESDSTATTVSPFDAQLLGVLILEFGVIFHSAVIGLTLAVTGAEFVTLFVVIVFHQTFEGLGLGARLASVSWPHKSLRPWFLAAGYAITTPIAIAVGLGVRKTYDPNSQTALLVSGILDSTAAGILLYTGLVELLAHEFLFDPVTRGMELKKLLYCITCVICGAALMALLGRWA</sequence>
<dbReference type="OMA" id="TIEVFPC"/>
<gene>
    <name evidence="10" type="ORF">G7K_0141-t1</name>
</gene>
<feature type="transmembrane region" description="Helical" evidence="8">
    <location>
        <begin position="374"/>
        <end position="394"/>
    </location>
</feature>
<feature type="transmembrane region" description="Helical" evidence="8">
    <location>
        <begin position="447"/>
        <end position="467"/>
    </location>
</feature>
<keyword evidence="5 8" id="KW-1133">Transmembrane helix</keyword>
<evidence type="ECO:0000313" key="11">
    <source>
        <dbReference type="Proteomes" id="UP000033140"/>
    </source>
</evidence>
<evidence type="ECO:0000256" key="3">
    <source>
        <dbReference type="ARBA" id="ARBA00022448"/>
    </source>
</evidence>
<dbReference type="AlphaFoldDB" id="A0A0E9N930"/>
<reference evidence="10 11" key="1">
    <citation type="journal article" date="2011" name="J. Gen. Appl. Microbiol.">
        <title>Draft genome sequencing of the enigmatic yeast Saitoella complicata.</title>
        <authorList>
            <person name="Nishida H."/>
            <person name="Hamamoto M."/>
            <person name="Sugiyama J."/>
        </authorList>
    </citation>
    <scope>NUCLEOTIDE SEQUENCE [LARGE SCALE GENOMIC DNA]</scope>
    <source>
        <strain evidence="10 11">NRRL Y-17804</strain>
    </source>
</reference>
<comment type="caution">
    <text evidence="8">Lacks conserved residue(s) required for the propagation of feature annotation.</text>
</comment>
<keyword evidence="11" id="KW-1185">Reference proteome</keyword>
<evidence type="ECO:0000256" key="9">
    <source>
        <dbReference type="SAM" id="MobiDB-lite"/>
    </source>
</evidence>
<comment type="similarity">
    <text evidence="2 8">Belongs to the ZIP transporter (TC 2.A.5) family.</text>
</comment>
<keyword evidence="7 8" id="KW-0472">Membrane</keyword>
<organism evidence="10 11">
    <name type="scientific">Saitoella complicata (strain BCRC 22490 / CBS 7301 / JCM 7358 / NBRC 10748 / NRRL Y-17804)</name>
    <dbReference type="NCBI Taxonomy" id="698492"/>
    <lineage>
        <taxon>Eukaryota</taxon>
        <taxon>Fungi</taxon>
        <taxon>Dikarya</taxon>
        <taxon>Ascomycota</taxon>
        <taxon>Taphrinomycotina</taxon>
        <taxon>Taphrinomycotina incertae sedis</taxon>
        <taxon>Saitoella</taxon>
    </lineage>
</organism>
<dbReference type="NCBIfam" id="TIGR00820">
    <property type="entry name" value="zip"/>
    <property type="match status" value="1"/>
</dbReference>
<dbReference type="GO" id="GO:0005385">
    <property type="term" value="F:zinc ion transmembrane transporter activity"/>
    <property type="evidence" value="ECO:0007669"/>
    <property type="project" value="InterPro"/>
</dbReference>
<comment type="subcellular location">
    <subcellularLocation>
        <location evidence="1 8">Membrane</location>
        <topology evidence="1 8">Multi-pass membrane protein</topology>
    </subcellularLocation>
</comment>
<evidence type="ECO:0000256" key="4">
    <source>
        <dbReference type="ARBA" id="ARBA00022692"/>
    </source>
</evidence>
<keyword evidence="3 8" id="KW-0813">Transport</keyword>
<comment type="caution">
    <text evidence="10">The sequence shown here is derived from an EMBL/GenBank/DDBJ whole genome shotgun (WGS) entry which is preliminary data.</text>
</comment>
<feature type="transmembrane region" description="Helical" evidence="8">
    <location>
        <begin position="105"/>
        <end position="124"/>
    </location>
</feature>
<feature type="region of interest" description="Disordered" evidence="9">
    <location>
        <begin position="213"/>
        <end position="237"/>
    </location>
</feature>
<dbReference type="PANTHER" id="PTHR11040:SF32">
    <property type="entry name" value="ZINC-REGULATED TRANSPORTER 1"/>
    <property type="match status" value="1"/>
</dbReference>
<dbReference type="EMBL" id="BACD03000001">
    <property type="protein sequence ID" value="GAO45895.1"/>
    <property type="molecule type" value="Genomic_DNA"/>
</dbReference>
<evidence type="ECO:0000256" key="1">
    <source>
        <dbReference type="ARBA" id="ARBA00004141"/>
    </source>
</evidence>
<evidence type="ECO:0000256" key="5">
    <source>
        <dbReference type="ARBA" id="ARBA00022989"/>
    </source>
</evidence>
<dbReference type="InterPro" id="IPR003689">
    <property type="entry name" value="ZIP"/>
</dbReference>
<evidence type="ECO:0000256" key="2">
    <source>
        <dbReference type="ARBA" id="ARBA00006939"/>
    </source>
</evidence>
<keyword evidence="6 8" id="KW-0406">Ion transport</keyword>
<evidence type="ECO:0000256" key="7">
    <source>
        <dbReference type="ARBA" id="ARBA00023136"/>
    </source>
</evidence>
<keyword evidence="4 8" id="KW-0812">Transmembrane</keyword>
<accession>A0A0E9N930</accession>
<feature type="transmembrane region" description="Helical" evidence="8">
    <location>
        <begin position="136"/>
        <end position="159"/>
    </location>
</feature>
<feature type="compositionally biased region" description="Basic and acidic residues" evidence="9">
    <location>
        <begin position="213"/>
        <end position="228"/>
    </location>
</feature>
<feature type="transmembrane region" description="Helical" evidence="8">
    <location>
        <begin position="179"/>
        <end position="199"/>
    </location>
</feature>
<name>A0A0E9N930_SAICN</name>
<feature type="transmembrane region" description="Helical" evidence="8">
    <location>
        <begin position="414"/>
        <end position="435"/>
    </location>
</feature>
<dbReference type="InterPro" id="IPR004698">
    <property type="entry name" value="Zn/Fe_permease_fun/pln"/>
</dbReference>
<dbReference type="STRING" id="698492.A0A0E9N930"/>
<evidence type="ECO:0000256" key="6">
    <source>
        <dbReference type="ARBA" id="ARBA00023065"/>
    </source>
</evidence>
<reference evidence="10 11" key="2">
    <citation type="journal article" date="2014" name="J. Gen. Appl. Microbiol.">
        <title>The early diverging ascomycetous budding yeast Saitoella complicata has three histone deacetylases belonging to the Clr6, Hos2, and Rpd3 lineages.</title>
        <authorList>
            <person name="Nishida H."/>
            <person name="Matsumoto T."/>
            <person name="Kondo S."/>
            <person name="Hamamoto M."/>
            <person name="Yoshikawa H."/>
        </authorList>
    </citation>
    <scope>NUCLEOTIDE SEQUENCE [LARGE SCALE GENOMIC DNA]</scope>
    <source>
        <strain evidence="10 11">NRRL Y-17804</strain>
    </source>
</reference>